<dbReference type="RefSeq" id="XP_046122037.1">
    <property type="nucleotide sequence ID" value="XM_046259011.1"/>
</dbReference>
<dbReference type="Pfam" id="PF05238">
    <property type="entry name" value="CENP-N"/>
    <property type="match status" value="1"/>
</dbReference>
<proteinExistence type="predicted"/>
<gene>
    <name evidence="2" type="ORF">F5Z01DRAFT_318894</name>
</gene>
<dbReference type="OrthoDB" id="6585699at2759"/>
<dbReference type="Proteomes" id="UP000887229">
    <property type="component" value="Unassembled WGS sequence"/>
</dbReference>
<keyword evidence="3" id="KW-1185">Reference proteome</keyword>
<reference evidence="2" key="1">
    <citation type="journal article" date="2021" name="IMA Fungus">
        <title>Genomic characterization of three marine fungi, including Emericellopsis atlantica sp. nov. with signatures of a generalist lifestyle and marine biomass degradation.</title>
        <authorList>
            <person name="Hagestad O.C."/>
            <person name="Hou L."/>
            <person name="Andersen J.H."/>
            <person name="Hansen E.H."/>
            <person name="Altermark B."/>
            <person name="Li C."/>
            <person name="Kuhnert E."/>
            <person name="Cox R.J."/>
            <person name="Crous P.W."/>
            <person name="Spatafora J.W."/>
            <person name="Lail K."/>
            <person name="Amirebrahimi M."/>
            <person name="Lipzen A."/>
            <person name="Pangilinan J."/>
            <person name="Andreopoulos W."/>
            <person name="Hayes R.D."/>
            <person name="Ng V."/>
            <person name="Grigoriev I.V."/>
            <person name="Jackson S.A."/>
            <person name="Sutton T.D.S."/>
            <person name="Dobson A.D.W."/>
            <person name="Rama T."/>
        </authorList>
    </citation>
    <scope>NUCLEOTIDE SEQUENCE</scope>
    <source>
        <strain evidence="2">TS7</strain>
    </source>
</reference>
<feature type="compositionally biased region" description="Basic and acidic residues" evidence="1">
    <location>
        <begin position="339"/>
        <end position="350"/>
    </location>
</feature>
<organism evidence="2 3">
    <name type="scientific">Emericellopsis atlantica</name>
    <dbReference type="NCBI Taxonomy" id="2614577"/>
    <lineage>
        <taxon>Eukaryota</taxon>
        <taxon>Fungi</taxon>
        <taxon>Dikarya</taxon>
        <taxon>Ascomycota</taxon>
        <taxon>Pezizomycotina</taxon>
        <taxon>Sordariomycetes</taxon>
        <taxon>Hypocreomycetidae</taxon>
        <taxon>Hypocreales</taxon>
        <taxon>Bionectriaceae</taxon>
        <taxon>Emericellopsis</taxon>
    </lineage>
</organism>
<protein>
    <submittedName>
        <fullName evidence="2">Centromere protein Chl4/mis15/CENP-N</fullName>
    </submittedName>
</protein>
<feature type="region of interest" description="Disordered" evidence="1">
    <location>
        <begin position="391"/>
        <end position="419"/>
    </location>
</feature>
<dbReference type="AlphaFoldDB" id="A0A9P7ZTL1"/>
<dbReference type="InterPro" id="IPR007902">
    <property type="entry name" value="Chl4/mis15/CENP-N"/>
</dbReference>
<dbReference type="GO" id="GO:0007059">
    <property type="term" value="P:chromosome segregation"/>
    <property type="evidence" value="ECO:0007669"/>
    <property type="project" value="InterPro"/>
</dbReference>
<dbReference type="Gene3D" id="3.10.20.720">
    <property type="match status" value="1"/>
</dbReference>
<evidence type="ECO:0000313" key="3">
    <source>
        <dbReference type="Proteomes" id="UP000887229"/>
    </source>
</evidence>
<feature type="region of interest" description="Disordered" evidence="1">
    <location>
        <begin position="326"/>
        <end position="362"/>
    </location>
</feature>
<dbReference type="EMBL" id="MU251244">
    <property type="protein sequence ID" value="KAG9258113.1"/>
    <property type="molecule type" value="Genomic_DNA"/>
</dbReference>
<dbReference type="GO" id="GO:0034080">
    <property type="term" value="P:CENP-A containing chromatin assembly"/>
    <property type="evidence" value="ECO:0007669"/>
    <property type="project" value="InterPro"/>
</dbReference>
<sequence length="503" mass="55825">MPPRISVPIKARLPSTLRVNASHPSVTKSLGRLSREALLSLALDWLDEYAIQNAVPYLLPEGDEEDEDMDDLYPPCRSVSELRQLYVNMRQLKGSKRDVVSRITEGDWRHGLTLFQLAMADFAYLDEHQTSQRWSSYQILPLQPPTRSTEEEDEEVLKVDKESLRVPRFHPATFLQQLQDQILPDVKAHYHFHRTANLPVLLLRIFVVHSGVNDSNALHTKSSGQEEASFDGSKTVYLAFPDGAPAIYVSRPTATGGTVPGDSKSLQTLIVEGVPKALSRARERYTLKSTNLQSRNLWALLDKRGSGRTNAAGGGWSIYVNEKEQKTPLDSALTLPPPSKDDSKGRKREWPMSQAQQEEKRAKVIAEARFGDSSTMDDGRGVERVEVVLQDPFPQQDLTGDLEEDVDGGSGDNPRRRSKVDTVLLQAQSTLDDEAADTTTSSTWTPPVKIAFTGSHVFAGIRQLVEAGMVDGERMPGWMTGEEGVTMGVVRHGRIRGFKGSGL</sequence>
<name>A0A9P7ZTL1_9HYPO</name>
<evidence type="ECO:0000313" key="2">
    <source>
        <dbReference type="EMBL" id="KAG9258113.1"/>
    </source>
</evidence>
<dbReference type="GeneID" id="70289914"/>
<comment type="caution">
    <text evidence="2">The sequence shown here is derived from an EMBL/GenBank/DDBJ whole genome shotgun (WGS) entry which is preliminary data.</text>
</comment>
<evidence type="ECO:0000256" key="1">
    <source>
        <dbReference type="SAM" id="MobiDB-lite"/>
    </source>
</evidence>
<accession>A0A9P7ZTL1</accession>